<organism evidence="7 8">
    <name type="scientific">Conexibacter woesei (strain DSM 14684 / CCUG 47730 / CIP 108061 / JCM 11494 / NBRC 100937 / ID131577)</name>
    <dbReference type="NCBI Taxonomy" id="469383"/>
    <lineage>
        <taxon>Bacteria</taxon>
        <taxon>Bacillati</taxon>
        <taxon>Actinomycetota</taxon>
        <taxon>Thermoleophilia</taxon>
        <taxon>Solirubrobacterales</taxon>
        <taxon>Conexibacteraceae</taxon>
        <taxon>Conexibacter</taxon>
    </lineage>
</organism>
<feature type="transmembrane region" description="Helical" evidence="6">
    <location>
        <begin position="202"/>
        <end position="222"/>
    </location>
</feature>
<dbReference type="InterPro" id="IPR022791">
    <property type="entry name" value="L-PG_synthase/AglD"/>
</dbReference>
<evidence type="ECO:0000256" key="1">
    <source>
        <dbReference type="ARBA" id="ARBA00004651"/>
    </source>
</evidence>
<reference evidence="8" key="2">
    <citation type="submission" date="2010-01" db="EMBL/GenBank/DDBJ databases">
        <title>The complete genome of Conexibacter woesei DSM 14684.</title>
        <authorList>
            <consortium name="US DOE Joint Genome Institute (JGI-PGF)"/>
            <person name="Lucas S."/>
            <person name="Copeland A."/>
            <person name="Lapidus A."/>
            <person name="Glavina del Rio T."/>
            <person name="Dalin E."/>
            <person name="Tice H."/>
            <person name="Bruce D."/>
            <person name="Goodwin L."/>
            <person name="Pitluck S."/>
            <person name="Kyrpides N."/>
            <person name="Mavromatis K."/>
            <person name="Ivanova N."/>
            <person name="Mikhailova N."/>
            <person name="Chertkov O."/>
            <person name="Brettin T."/>
            <person name="Detter J.C."/>
            <person name="Han C."/>
            <person name="Larimer F."/>
            <person name="Land M."/>
            <person name="Hauser L."/>
            <person name="Markowitz V."/>
            <person name="Cheng J.-F."/>
            <person name="Hugenholtz P."/>
            <person name="Woyke T."/>
            <person name="Wu D."/>
            <person name="Pukall R."/>
            <person name="Steenblock K."/>
            <person name="Schneider S."/>
            <person name="Klenk H.-P."/>
            <person name="Eisen J.A."/>
        </authorList>
    </citation>
    <scope>NUCLEOTIDE SEQUENCE [LARGE SCALE GENOMIC DNA]</scope>
    <source>
        <strain evidence="8">DSM 14684 / CIP 108061 / JCM 11494 / NBRC 100937 / ID131577</strain>
    </source>
</reference>
<dbReference type="Pfam" id="PF03706">
    <property type="entry name" value="LPG_synthase_TM"/>
    <property type="match status" value="1"/>
</dbReference>
<feature type="transmembrane region" description="Helical" evidence="6">
    <location>
        <begin position="152"/>
        <end position="173"/>
    </location>
</feature>
<dbReference type="STRING" id="469383.Cwoe_0981"/>
<comment type="subcellular location">
    <subcellularLocation>
        <location evidence="1">Cell membrane</location>
        <topology evidence="1">Multi-pass membrane protein</topology>
    </subcellularLocation>
</comment>
<dbReference type="PANTHER" id="PTHR39087">
    <property type="entry name" value="UPF0104 MEMBRANE PROTEIN MJ1595"/>
    <property type="match status" value="1"/>
</dbReference>
<dbReference type="eggNOG" id="COG0392">
    <property type="taxonomic scope" value="Bacteria"/>
</dbReference>
<feature type="transmembrane region" description="Helical" evidence="6">
    <location>
        <begin position="277"/>
        <end position="302"/>
    </location>
</feature>
<feature type="transmembrane region" description="Helical" evidence="6">
    <location>
        <begin position="121"/>
        <end position="140"/>
    </location>
</feature>
<evidence type="ECO:0000256" key="3">
    <source>
        <dbReference type="ARBA" id="ARBA00022692"/>
    </source>
</evidence>
<reference evidence="7 8" key="1">
    <citation type="journal article" date="2010" name="Stand. Genomic Sci.">
        <title>Complete genome sequence of Conexibacter woesei type strain (ID131577).</title>
        <authorList>
            <person name="Pukall R."/>
            <person name="Lapidus A."/>
            <person name="Glavina Del Rio T."/>
            <person name="Copeland A."/>
            <person name="Tice H."/>
            <person name="Cheng J.-F."/>
            <person name="Lucas S."/>
            <person name="Chen F."/>
            <person name="Nolan M."/>
            <person name="Bruce D."/>
            <person name="Goodwin L."/>
            <person name="Pitluck S."/>
            <person name="Mavromatis K."/>
            <person name="Ivanova N."/>
            <person name="Ovchinnikova G."/>
            <person name="Pati A."/>
            <person name="Chen A."/>
            <person name="Palaniappan K."/>
            <person name="Land M."/>
            <person name="Hauser L."/>
            <person name="Chang Y.-J."/>
            <person name="Jeffries C.D."/>
            <person name="Chain P."/>
            <person name="Meincke L."/>
            <person name="Sims D."/>
            <person name="Brettin T."/>
            <person name="Detter J.C."/>
            <person name="Rohde M."/>
            <person name="Goeker M."/>
            <person name="Bristow J."/>
            <person name="Eisen J.A."/>
            <person name="Markowitz V."/>
            <person name="Kyrpides N.C."/>
            <person name="Klenk H.-P."/>
            <person name="Hugenholtz P."/>
        </authorList>
    </citation>
    <scope>NUCLEOTIDE SEQUENCE [LARGE SCALE GENOMIC DNA]</scope>
    <source>
        <strain evidence="8">DSM 14684 / CIP 108061 / JCM 11494 / NBRC 100937 / ID131577</strain>
    </source>
</reference>
<evidence type="ECO:0000256" key="5">
    <source>
        <dbReference type="ARBA" id="ARBA00023136"/>
    </source>
</evidence>
<evidence type="ECO:0000313" key="8">
    <source>
        <dbReference type="Proteomes" id="UP000008229"/>
    </source>
</evidence>
<dbReference type="PANTHER" id="PTHR39087:SF2">
    <property type="entry name" value="UPF0104 MEMBRANE PROTEIN MJ1595"/>
    <property type="match status" value="1"/>
</dbReference>
<keyword evidence="2" id="KW-1003">Cell membrane</keyword>
<gene>
    <name evidence="7" type="ordered locus">Cwoe_0981</name>
</gene>
<dbReference type="EMBL" id="CP001854">
    <property type="protein sequence ID" value="ADB49414.1"/>
    <property type="molecule type" value="Genomic_DNA"/>
</dbReference>
<evidence type="ECO:0000313" key="7">
    <source>
        <dbReference type="EMBL" id="ADB49414.1"/>
    </source>
</evidence>
<sequence>MTPARKRILVGIVWLVPIVGVVWWATKQEAPTLPSDFGGIMALVGALALYTVATLMRAERWERILRRAGVKAKRADAYALTPIGYMGNNVLPARGGELLRTFLLGSRVPDSTKRTILGTILAERVLDAIALGIILVVLASNLLSELPPPNSTVILIGVVLAVLLLIATAVALLKFRERLLFVLEALVPMAQPTKQLLSRQGVVLLVVSLAIWCVEASVYIAVGHAVNIELGLQDGLAVVAFTNAAALIPAAPGYIGTYDAAVIFAVNAVTNASRSAVLSYLILLRFVLFVPITIVGFVLLVVRYGGLSRVRAARDAAHAEQRAEHEAAAAARAEKHADTAASTA</sequence>
<keyword evidence="5 6" id="KW-0472">Membrane</keyword>
<dbReference type="KEGG" id="cwo:Cwoe_0981"/>
<proteinExistence type="predicted"/>
<dbReference type="Proteomes" id="UP000008229">
    <property type="component" value="Chromosome"/>
</dbReference>
<keyword evidence="8" id="KW-1185">Reference proteome</keyword>
<dbReference type="OrthoDB" id="5242769at2"/>
<dbReference type="GO" id="GO:0005886">
    <property type="term" value="C:plasma membrane"/>
    <property type="evidence" value="ECO:0007669"/>
    <property type="project" value="UniProtKB-SubCell"/>
</dbReference>
<dbReference type="HOGENOM" id="CLU_805888_0_0_11"/>
<evidence type="ECO:0000256" key="6">
    <source>
        <dbReference type="SAM" id="Phobius"/>
    </source>
</evidence>
<protein>
    <submittedName>
        <fullName evidence="7">Uncharacterized protein</fullName>
    </submittedName>
</protein>
<accession>D3FCE1</accession>
<keyword evidence="4 6" id="KW-1133">Transmembrane helix</keyword>
<name>D3FCE1_CONWI</name>
<dbReference type="AlphaFoldDB" id="D3FCE1"/>
<feature type="transmembrane region" description="Helical" evidence="6">
    <location>
        <begin position="7"/>
        <end position="25"/>
    </location>
</feature>
<evidence type="ECO:0000256" key="4">
    <source>
        <dbReference type="ARBA" id="ARBA00022989"/>
    </source>
</evidence>
<keyword evidence="3 6" id="KW-0812">Transmembrane</keyword>
<dbReference type="NCBIfam" id="TIGR00374">
    <property type="entry name" value="flippase-like domain"/>
    <property type="match status" value="1"/>
</dbReference>
<evidence type="ECO:0000256" key="2">
    <source>
        <dbReference type="ARBA" id="ARBA00022475"/>
    </source>
</evidence>
<feature type="transmembrane region" description="Helical" evidence="6">
    <location>
        <begin position="37"/>
        <end position="56"/>
    </location>
</feature>
<dbReference type="RefSeq" id="WP_012932467.1">
    <property type="nucleotide sequence ID" value="NC_013739.1"/>
</dbReference>